<accession>A0AAD9PSF2</accession>
<gene>
    <name evidence="8" type="ORF">P5673_031672</name>
</gene>
<dbReference type="InterPro" id="IPR049883">
    <property type="entry name" value="NOTCH1_EGF-like"/>
</dbReference>
<dbReference type="Pfam" id="PF13385">
    <property type="entry name" value="Laminin_G_3"/>
    <property type="match status" value="1"/>
</dbReference>
<feature type="non-terminal residue" evidence="8">
    <location>
        <position position="1"/>
    </location>
</feature>
<dbReference type="SUPFAM" id="SSF49899">
    <property type="entry name" value="Concanavalin A-like lectins/glucanases"/>
    <property type="match status" value="1"/>
</dbReference>
<dbReference type="EMBL" id="JARQWQ010000153">
    <property type="protein sequence ID" value="KAK2548205.1"/>
    <property type="molecule type" value="Genomic_DNA"/>
</dbReference>
<dbReference type="InterPro" id="IPR050751">
    <property type="entry name" value="ECM_structural_protein"/>
</dbReference>
<feature type="domain" description="EGF-like" evidence="7">
    <location>
        <begin position="1"/>
        <end position="41"/>
    </location>
</feature>
<evidence type="ECO:0000313" key="8">
    <source>
        <dbReference type="EMBL" id="KAK2548205.1"/>
    </source>
</evidence>
<dbReference type="Gene3D" id="2.10.25.10">
    <property type="entry name" value="Laminin"/>
    <property type="match status" value="2"/>
</dbReference>
<protein>
    <submittedName>
        <fullName evidence="8">Sushi</fullName>
    </submittedName>
</protein>
<sequence>VNECENEQTNPCDRDAFCNNTIGSYSCHCNQGFVGDGFNCTGENTNKKRTRHVKALQLMNAGFFGILIFLFSSHIYLIHVNECENGQTNPCDRHAICNNTKGSYSCQCKQGFVAIIPHPSAWFPLNDTHKTEEIEERTNSGIKGDEVYLSLGPDGTQDGSYFFRGPGANSITFSDSKLDIGFPITIVCWLYTYDNNAKTEGFLQYKGIHLSANHKELKLSSLPSNDQLLTGTLAEKGWTFVGVSYNETTPEVKLWIDGNVVNSTTLTADFDSNDRQLTLGGNNFKGKMAQLMLFNLTLTQEQMQGIKGRMKLP</sequence>
<feature type="transmembrane region" description="Helical" evidence="6">
    <location>
        <begin position="58"/>
        <end position="78"/>
    </location>
</feature>
<keyword evidence="1 5" id="KW-0245">EGF-like domain</keyword>
<dbReference type="Pfam" id="PF07645">
    <property type="entry name" value="EGF_CA"/>
    <property type="match status" value="1"/>
</dbReference>
<dbReference type="Proteomes" id="UP001249851">
    <property type="component" value="Unassembled WGS sequence"/>
</dbReference>
<keyword evidence="3" id="KW-0677">Repeat</keyword>
<reference evidence="8" key="2">
    <citation type="journal article" date="2023" name="Science">
        <title>Genomic signatures of disease resistance in endangered staghorn corals.</title>
        <authorList>
            <person name="Vollmer S.V."/>
            <person name="Selwyn J.D."/>
            <person name="Despard B.A."/>
            <person name="Roesel C.L."/>
        </authorList>
    </citation>
    <scope>NUCLEOTIDE SEQUENCE</scope>
    <source>
        <strain evidence="8">K2</strain>
    </source>
</reference>
<dbReference type="InterPro" id="IPR000742">
    <property type="entry name" value="EGF"/>
</dbReference>
<dbReference type="AlphaFoldDB" id="A0AAD9PSF2"/>
<dbReference type="InterPro" id="IPR009030">
    <property type="entry name" value="Growth_fac_rcpt_cys_sf"/>
</dbReference>
<dbReference type="InterPro" id="IPR000152">
    <property type="entry name" value="EGF-type_Asp/Asn_hydroxyl_site"/>
</dbReference>
<keyword evidence="9" id="KW-1185">Reference proteome</keyword>
<evidence type="ECO:0000256" key="2">
    <source>
        <dbReference type="ARBA" id="ARBA00022729"/>
    </source>
</evidence>
<evidence type="ECO:0000256" key="4">
    <source>
        <dbReference type="ARBA" id="ARBA00023157"/>
    </source>
</evidence>
<dbReference type="PANTHER" id="PTHR24034:SF209">
    <property type="entry name" value="EGF-LIKE DOMAIN-CONTAINING PROTEIN"/>
    <property type="match status" value="1"/>
</dbReference>
<dbReference type="PROSITE" id="PS50026">
    <property type="entry name" value="EGF_3"/>
    <property type="match status" value="2"/>
</dbReference>
<dbReference type="InterPro" id="IPR013320">
    <property type="entry name" value="ConA-like_dom_sf"/>
</dbReference>
<evidence type="ECO:0000259" key="7">
    <source>
        <dbReference type="PROSITE" id="PS50026"/>
    </source>
</evidence>
<dbReference type="SUPFAM" id="SSF57184">
    <property type="entry name" value="Growth factor receptor domain"/>
    <property type="match status" value="1"/>
</dbReference>
<dbReference type="CDD" id="cd00054">
    <property type="entry name" value="EGF_CA"/>
    <property type="match status" value="2"/>
</dbReference>
<evidence type="ECO:0000256" key="3">
    <source>
        <dbReference type="ARBA" id="ARBA00022737"/>
    </source>
</evidence>
<proteinExistence type="predicted"/>
<evidence type="ECO:0000313" key="9">
    <source>
        <dbReference type="Proteomes" id="UP001249851"/>
    </source>
</evidence>
<dbReference type="GO" id="GO:0005509">
    <property type="term" value="F:calcium ion binding"/>
    <property type="evidence" value="ECO:0007669"/>
    <property type="project" value="InterPro"/>
</dbReference>
<dbReference type="InterPro" id="IPR001881">
    <property type="entry name" value="EGF-like_Ca-bd_dom"/>
</dbReference>
<keyword evidence="6" id="KW-0812">Transmembrane</keyword>
<evidence type="ECO:0000256" key="6">
    <source>
        <dbReference type="SAM" id="Phobius"/>
    </source>
</evidence>
<dbReference type="PROSITE" id="PS01186">
    <property type="entry name" value="EGF_2"/>
    <property type="match status" value="1"/>
</dbReference>
<name>A0AAD9PSF2_ACRCE</name>
<dbReference type="PROSITE" id="PS00010">
    <property type="entry name" value="ASX_HYDROXYL"/>
    <property type="match status" value="2"/>
</dbReference>
<dbReference type="Gene3D" id="2.60.120.200">
    <property type="match status" value="1"/>
</dbReference>
<dbReference type="SMART" id="SM00181">
    <property type="entry name" value="EGF"/>
    <property type="match status" value="2"/>
</dbReference>
<organism evidence="8 9">
    <name type="scientific">Acropora cervicornis</name>
    <name type="common">Staghorn coral</name>
    <dbReference type="NCBI Taxonomy" id="6130"/>
    <lineage>
        <taxon>Eukaryota</taxon>
        <taxon>Metazoa</taxon>
        <taxon>Cnidaria</taxon>
        <taxon>Anthozoa</taxon>
        <taxon>Hexacorallia</taxon>
        <taxon>Scleractinia</taxon>
        <taxon>Astrocoeniina</taxon>
        <taxon>Acroporidae</taxon>
        <taxon>Acropora</taxon>
    </lineage>
</organism>
<feature type="domain" description="EGF-like" evidence="7">
    <location>
        <begin position="79"/>
        <end position="118"/>
    </location>
</feature>
<dbReference type="PANTHER" id="PTHR24034">
    <property type="entry name" value="EGF-LIKE DOMAIN-CONTAINING PROTEIN"/>
    <property type="match status" value="1"/>
</dbReference>
<dbReference type="SMART" id="SM00179">
    <property type="entry name" value="EGF_CA"/>
    <property type="match status" value="2"/>
</dbReference>
<keyword evidence="4" id="KW-1015">Disulfide bond</keyword>
<keyword evidence="2" id="KW-0732">Signal</keyword>
<evidence type="ECO:0000256" key="1">
    <source>
        <dbReference type="ARBA" id="ARBA00022536"/>
    </source>
</evidence>
<keyword evidence="6" id="KW-1133">Transmembrane helix</keyword>
<dbReference type="Pfam" id="PF12947">
    <property type="entry name" value="EGF_3"/>
    <property type="match status" value="1"/>
</dbReference>
<evidence type="ECO:0000256" key="5">
    <source>
        <dbReference type="PROSITE-ProRule" id="PRU00076"/>
    </source>
</evidence>
<feature type="non-terminal residue" evidence="8">
    <location>
        <position position="313"/>
    </location>
</feature>
<comment type="caution">
    <text evidence="5">Lacks conserved residue(s) required for the propagation of feature annotation.</text>
</comment>
<reference evidence="8" key="1">
    <citation type="journal article" date="2023" name="G3 (Bethesda)">
        <title>Whole genome assembly and annotation of the endangered Caribbean coral Acropora cervicornis.</title>
        <authorList>
            <person name="Selwyn J.D."/>
            <person name="Vollmer S.V."/>
        </authorList>
    </citation>
    <scope>NUCLEOTIDE SEQUENCE</scope>
    <source>
        <strain evidence="8">K2</strain>
    </source>
</reference>
<comment type="caution">
    <text evidence="8">The sequence shown here is derived from an EMBL/GenBank/DDBJ whole genome shotgun (WGS) entry which is preliminary data.</text>
</comment>
<dbReference type="FunFam" id="2.10.25.10:FF:000038">
    <property type="entry name" value="Fibrillin 2"/>
    <property type="match status" value="2"/>
</dbReference>
<dbReference type="InterPro" id="IPR024731">
    <property type="entry name" value="NELL2-like_EGF"/>
</dbReference>
<keyword evidence="6" id="KW-0472">Membrane</keyword>